<dbReference type="EMBL" id="BEZZ01192939">
    <property type="protein sequence ID" value="GCC46724.1"/>
    <property type="molecule type" value="Genomic_DNA"/>
</dbReference>
<organism evidence="2 3">
    <name type="scientific">Chiloscyllium punctatum</name>
    <name type="common">Brownbanded bambooshark</name>
    <name type="synonym">Hemiscyllium punctatum</name>
    <dbReference type="NCBI Taxonomy" id="137246"/>
    <lineage>
        <taxon>Eukaryota</taxon>
        <taxon>Metazoa</taxon>
        <taxon>Chordata</taxon>
        <taxon>Craniata</taxon>
        <taxon>Vertebrata</taxon>
        <taxon>Chondrichthyes</taxon>
        <taxon>Elasmobranchii</taxon>
        <taxon>Galeomorphii</taxon>
        <taxon>Galeoidea</taxon>
        <taxon>Orectolobiformes</taxon>
        <taxon>Hemiscylliidae</taxon>
        <taxon>Chiloscyllium</taxon>
    </lineage>
</organism>
<proteinExistence type="predicted"/>
<evidence type="ECO:0000256" key="1">
    <source>
        <dbReference type="SAM" id="MobiDB-lite"/>
    </source>
</evidence>
<reference evidence="2 3" key="1">
    <citation type="journal article" date="2018" name="Nat. Ecol. Evol.">
        <title>Shark genomes provide insights into elasmobranch evolution and the origin of vertebrates.</title>
        <authorList>
            <person name="Hara Y"/>
            <person name="Yamaguchi K"/>
            <person name="Onimaru K"/>
            <person name="Kadota M"/>
            <person name="Koyanagi M"/>
            <person name="Keeley SD"/>
            <person name="Tatsumi K"/>
            <person name="Tanaka K"/>
            <person name="Motone F"/>
            <person name="Kageyama Y"/>
            <person name="Nozu R"/>
            <person name="Adachi N"/>
            <person name="Nishimura O"/>
            <person name="Nakagawa R"/>
            <person name="Tanegashima C"/>
            <person name="Kiyatake I"/>
            <person name="Matsumoto R"/>
            <person name="Murakumo K"/>
            <person name="Nishida K"/>
            <person name="Terakita A"/>
            <person name="Kuratani S"/>
            <person name="Sato K"/>
            <person name="Hyodo S Kuraku.S."/>
        </authorList>
    </citation>
    <scope>NUCLEOTIDE SEQUENCE [LARGE SCALE GENOMIC DNA]</scope>
</reference>
<dbReference type="AlphaFoldDB" id="A0A401TVQ5"/>
<accession>A0A401TVQ5</accession>
<feature type="region of interest" description="Disordered" evidence="1">
    <location>
        <begin position="32"/>
        <end position="52"/>
    </location>
</feature>
<feature type="compositionally biased region" description="Low complexity" evidence="1">
    <location>
        <begin position="134"/>
        <end position="159"/>
    </location>
</feature>
<evidence type="ECO:0000313" key="2">
    <source>
        <dbReference type="EMBL" id="GCC46724.1"/>
    </source>
</evidence>
<keyword evidence="3" id="KW-1185">Reference proteome</keyword>
<dbReference type="Proteomes" id="UP000287033">
    <property type="component" value="Unassembled WGS sequence"/>
</dbReference>
<evidence type="ECO:0000313" key="3">
    <source>
        <dbReference type="Proteomes" id="UP000287033"/>
    </source>
</evidence>
<feature type="region of interest" description="Disordered" evidence="1">
    <location>
        <begin position="72"/>
        <end position="168"/>
    </location>
</feature>
<name>A0A401TVQ5_CHIPU</name>
<comment type="caution">
    <text evidence="2">The sequence shown here is derived from an EMBL/GenBank/DDBJ whole genome shotgun (WGS) entry which is preliminary data.</text>
</comment>
<protein>
    <submittedName>
        <fullName evidence="2">Uncharacterized protein</fullName>
    </submittedName>
</protein>
<gene>
    <name evidence="2" type="ORF">chiPu_0030784</name>
</gene>
<sequence>MSKQRYRNDCRKTEWRLWRDGRRQERWQRDARPHYPCLSPTGAPVPHALTRAPVPARDDPFLLVSVDSCPHVPGPQTLQRQRPVDVSVRPFPRSPSMRPTSRGSWAWPAPGGARARLGVMGPGQARGPGPPQRAAPGAGNRGAVAQRLRAAAAARLAGQSDAGPQPGL</sequence>